<feature type="region of interest" description="Disordered" evidence="1">
    <location>
        <begin position="208"/>
        <end position="241"/>
    </location>
</feature>
<evidence type="ECO:0000313" key="2">
    <source>
        <dbReference type="EMBL" id="CAK4031148.1"/>
    </source>
</evidence>
<evidence type="ECO:0000256" key="1">
    <source>
        <dbReference type="SAM" id="MobiDB-lite"/>
    </source>
</evidence>
<sequence>MQDLVSVPDLQLQDIAETGNVAVVSFETGHLFSVIRRDISWNTSQVEIWLATYALQFLRVWYRAVYDNPVLRRELLGVAYTGGLGSIYNQVRDLCYKYKAHIRKEEVFNSIVAPTAIKMTADAAVCINGASFQEISWISAFQMDDKPGLCIATSLLVAVFNELTYRGSSSLFLPLLVEGSVVNPQVHIVENWGKDSSRWQPNARKRMRNASQTSSSIINADGEAANGNATGVVEDERVVEP</sequence>
<protein>
    <submittedName>
        <fullName evidence="2">Uncharacterized protein</fullName>
    </submittedName>
</protein>
<comment type="caution">
    <text evidence="2">The sequence shown here is derived from an EMBL/GenBank/DDBJ whole genome shotgun (WGS) entry which is preliminary data.</text>
</comment>
<name>A0AAI9ECE7_9PEZI</name>
<organism evidence="2 3">
    <name type="scientific">Lecanosticta acicola</name>
    <dbReference type="NCBI Taxonomy" id="111012"/>
    <lineage>
        <taxon>Eukaryota</taxon>
        <taxon>Fungi</taxon>
        <taxon>Dikarya</taxon>
        <taxon>Ascomycota</taxon>
        <taxon>Pezizomycotina</taxon>
        <taxon>Dothideomycetes</taxon>
        <taxon>Dothideomycetidae</taxon>
        <taxon>Mycosphaerellales</taxon>
        <taxon>Mycosphaerellaceae</taxon>
        <taxon>Lecanosticta</taxon>
    </lineage>
</organism>
<dbReference type="Proteomes" id="UP001296104">
    <property type="component" value="Unassembled WGS sequence"/>
</dbReference>
<evidence type="ECO:0000313" key="3">
    <source>
        <dbReference type="Proteomes" id="UP001296104"/>
    </source>
</evidence>
<dbReference type="AlphaFoldDB" id="A0AAI9ECE7"/>
<reference evidence="2" key="1">
    <citation type="submission" date="2023-11" db="EMBL/GenBank/DDBJ databases">
        <authorList>
            <person name="Alioto T."/>
            <person name="Alioto T."/>
            <person name="Gomez Garrido J."/>
        </authorList>
    </citation>
    <scope>NUCLEOTIDE SEQUENCE</scope>
</reference>
<accession>A0AAI9ECE7</accession>
<gene>
    <name evidence="2" type="ORF">LECACI_7A006306</name>
</gene>
<keyword evidence="3" id="KW-1185">Reference proteome</keyword>
<dbReference type="EMBL" id="CAVMBE010000044">
    <property type="protein sequence ID" value="CAK4031148.1"/>
    <property type="molecule type" value="Genomic_DNA"/>
</dbReference>
<proteinExistence type="predicted"/>
<feature type="compositionally biased region" description="Polar residues" evidence="1">
    <location>
        <begin position="209"/>
        <end position="218"/>
    </location>
</feature>